<dbReference type="Proteomes" id="UP001189624">
    <property type="component" value="Chromosome 2"/>
</dbReference>
<dbReference type="EMBL" id="OY731399">
    <property type="protein sequence ID" value="CAJ1929484.1"/>
    <property type="molecule type" value="Genomic_DNA"/>
</dbReference>
<name>A0AA86S0M3_9FABA</name>
<accession>A0AA86S0M3</accession>
<keyword evidence="2" id="KW-1185">Reference proteome</keyword>
<evidence type="ECO:0000313" key="2">
    <source>
        <dbReference type="Proteomes" id="UP001189624"/>
    </source>
</evidence>
<dbReference type="AlphaFoldDB" id="A0AA86S0M3"/>
<reference evidence="1" key="1">
    <citation type="submission" date="2023-10" db="EMBL/GenBank/DDBJ databases">
        <authorList>
            <person name="Domelevo Entfellner J.-B."/>
        </authorList>
    </citation>
    <scope>NUCLEOTIDE SEQUENCE</scope>
</reference>
<organism evidence="1 2">
    <name type="scientific">Sphenostylis stenocarpa</name>
    <dbReference type="NCBI Taxonomy" id="92480"/>
    <lineage>
        <taxon>Eukaryota</taxon>
        <taxon>Viridiplantae</taxon>
        <taxon>Streptophyta</taxon>
        <taxon>Embryophyta</taxon>
        <taxon>Tracheophyta</taxon>
        <taxon>Spermatophyta</taxon>
        <taxon>Magnoliopsida</taxon>
        <taxon>eudicotyledons</taxon>
        <taxon>Gunneridae</taxon>
        <taxon>Pentapetalae</taxon>
        <taxon>rosids</taxon>
        <taxon>fabids</taxon>
        <taxon>Fabales</taxon>
        <taxon>Fabaceae</taxon>
        <taxon>Papilionoideae</taxon>
        <taxon>50 kb inversion clade</taxon>
        <taxon>NPAAA clade</taxon>
        <taxon>indigoferoid/millettioid clade</taxon>
        <taxon>Phaseoleae</taxon>
        <taxon>Sphenostylis</taxon>
    </lineage>
</organism>
<protein>
    <submittedName>
        <fullName evidence="1">Uncharacterized protein</fullName>
    </submittedName>
</protein>
<evidence type="ECO:0000313" key="1">
    <source>
        <dbReference type="EMBL" id="CAJ1929484.1"/>
    </source>
</evidence>
<dbReference type="Gramene" id="rna-AYBTSS11_LOCUS4475">
    <property type="protein sequence ID" value="CAJ1929484.1"/>
    <property type="gene ID" value="gene-AYBTSS11_LOCUS4475"/>
</dbReference>
<sequence length="107" mass="12238">MLTQMAYSMVESLIEEAPPPHPPVPKCKGKKGIIFKIQRCYSENFKIRARIERIFVECGGDSLVWCVLKICAETRVFCINLKPPIIAESRKTEITRENLVEVERSAD</sequence>
<proteinExistence type="predicted"/>
<gene>
    <name evidence="1" type="ORF">AYBTSS11_LOCUS4475</name>
</gene>